<keyword evidence="4" id="KW-0408">Iron</keyword>
<accession>A0A9R1U8A1</accession>
<proteinExistence type="predicted"/>
<gene>
    <name evidence="8" type="primary">METTL17_3</name>
    <name evidence="10" type="synonym">LOC105271139</name>
    <name evidence="8" type="ORF">g.48112</name>
</gene>
<reference evidence="8" key="1">
    <citation type="submission" date="2015-01" db="EMBL/GenBank/DDBJ databases">
        <title>Transcriptome Assembly of Fopius arisanus.</title>
        <authorList>
            <person name="Geib S."/>
        </authorList>
    </citation>
    <scope>NUCLEOTIDE SEQUENCE</scope>
</reference>
<dbReference type="InterPro" id="IPR015324">
    <property type="entry name" value="Ribosomal_Rsm22-like"/>
</dbReference>
<dbReference type="AlphaFoldDB" id="A0A0C9QQX9"/>
<comment type="subcellular location">
    <subcellularLocation>
        <location evidence="1">Mitochondrion</location>
    </subcellularLocation>
</comment>
<dbReference type="EMBL" id="GBYB01003067">
    <property type="protein sequence ID" value="JAG72834.1"/>
    <property type="molecule type" value="Transcribed_RNA"/>
</dbReference>
<dbReference type="Pfam" id="PF09243">
    <property type="entry name" value="Rsm22"/>
    <property type="match status" value="1"/>
</dbReference>
<evidence type="ECO:0000256" key="5">
    <source>
        <dbReference type="ARBA" id="ARBA00023014"/>
    </source>
</evidence>
<dbReference type="PANTHER" id="PTHR13184">
    <property type="entry name" value="37S RIBOSOMAL PROTEIN S22"/>
    <property type="match status" value="1"/>
</dbReference>
<evidence type="ECO:0000256" key="6">
    <source>
        <dbReference type="ARBA" id="ARBA00023128"/>
    </source>
</evidence>
<reference evidence="10" key="2">
    <citation type="submission" date="2025-04" db="UniProtKB">
        <authorList>
            <consortium name="RefSeq"/>
        </authorList>
    </citation>
    <scope>IDENTIFICATION</scope>
    <source>
        <strain evidence="10">USDA-PBARC FA_bdor</strain>
        <tissue evidence="10">Whole organism</tissue>
    </source>
</reference>
<evidence type="ECO:0000313" key="9">
    <source>
        <dbReference type="Proteomes" id="UP000694866"/>
    </source>
</evidence>
<dbReference type="Gene3D" id="3.40.50.150">
    <property type="entry name" value="Vaccinia Virus protein VP39"/>
    <property type="match status" value="1"/>
</dbReference>
<keyword evidence="2" id="KW-0479">Metal-binding</keyword>
<evidence type="ECO:0000256" key="1">
    <source>
        <dbReference type="ARBA" id="ARBA00004173"/>
    </source>
</evidence>
<keyword evidence="9" id="KW-1185">Reference proteome</keyword>
<comment type="function">
    <text evidence="7">Mitochondrial ribosome (mitoribosome) assembly factor. Binds at the interface of the head and body domains of the mitochondrial small ribosomal subunit (mt-SSU), occluding the mRNA channel and preventing compaction of the head domain towards the body. Probable inactive methyltransferase: retains the characteristic folding and ability to bind S-adenosyl-L-methionine, but it probably lost its methyltransferase activity.</text>
</comment>
<dbReference type="InterPro" id="IPR052571">
    <property type="entry name" value="Mt_RNA_Methyltransferase"/>
</dbReference>
<evidence type="ECO:0000313" key="10">
    <source>
        <dbReference type="RefSeq" id="XP_011310801.1"/>
    </source>
</evidence>
<evidence type="ECO:0000256" key="4">
    <source>
        <dbReference type="ARBA" id="ARBA00023004"/>
    </source>
</evidence>
<evidence type="ECO:0000256" key="7">
    <source>
        <dbReference type="ARBA" id="ARBA00045681"/>
    </source>
</evidence>
<protein>
    <submittedName>
        <fullName evidence="8">METTL17_3 protein</fullName>
    </submittedName>
    <submittedName>
        <fullName evidence="10">Methyltransferase-like protein 17, mitochondrial</fullName>
    </submittedName>
</protein>
<dbReference type="GO" id="GO:0008168">
    <property type="term" value="F:methyltransferase activity"/>
    <property type="evidence" value="ECO:0007669"/>
    <property type="project" value="InterPro"/>
</dbReference>
<dbReference type="SUPFAM" id="SSF53335">
    <property type="entry name" value="S-adenosyl-L-methionine-dependent methyltransferases"/>
    <property type="match status" value="1"/>
</dbReference>
<dbReference type="KEGG" id="fas:105271139"/>
<dbReference type="GO" id="GO:0005763">
    <property type="term" value="C:mitochondrial small ribosomal subunit"/>
    <property type="evidence" value="ECO:0007669"/>
    <property type="project" value="TreeGrafter"/>
</dbReference>
<dbReference type="GeneID" id="105271139"/>
<keyword evidence="5" id="KW-0411">Iron-sulfur</keyword>
<evidence type="ECO:0000313" key="8">
    <source>
        <dbReference type="EMBL" id="JAG72834.1"/>
    </source>
</evidence>
<dbReference type="PANTHER" id="PTHR13184:SF5">
    <property type="entry name" value="METHYLTRANSFERASE-LIKE PROTEIN 17, MITOCHONDRIAL"/>
    <property type="match status" value="1"/>
</dbReference>
<name>A0A0C9QQX9_9HYME</name>
<dbReference type="RefSeq" id="XP_011310801.1">
    <property type="nucleotide sequence ID" value="XM_011312499.1"/>
</dbReference>
<dbReference type="OrthoDB" id="421327at2759"/>
<evidence type="ECO:0000256" key="2">
    <source>
        <dbReference type="ARBA" id="ARBA00022723"/>
    </source>
</evidence>
<organism evidence="8">
    <name type="scientific">Fopius arisanus</name>
    <dbReference type="NCBI Taxonomy" id="64838"/>
    <lineage>
        <taxon>Eukaryota</taxon>
        <taxon>Metazoa</taxon>
        <taxon>Ecdysozoa</taxon>
        <taxon>Arthropoda</taxon>
        <taxon>Hexapoda</taxon>
        <taxon>Insecta</taxon>
        <taxon>Pterygota</taxon>
        <taxon>Neoptera</taxon>
        <taxon>Endopterygota</taxon>
        <taxon>Hymenoptera</taxon>
        <taxon>Apocrita</taxon>
        <taxon>Ichneumonoidea</taxon>
        <taxon>Braconidae</taxon>
        <taxon>Opiinae</taxon>
        <taxon>Fopius</taxon>
    </lineage>
</organism>
<keyword evidence="3" id="KW-0809">Transit peptide</keyword>
<evidence type="ECO:0000256" key="3">
    <source>
        <dbReference type="ARBA" id="ARBA00022946"/>
    </source>
</evidence>
<sequence length="455" mass="52733">MNKIYTPLHSQARRCSSLMLKRAKPLIKLSENIRESLENKEITPRKHAGVVLRKAIAIPQWVINALKIIVEDHPKQQLMEDASKFYRHFQGRHPPTEREEFNAKFEDIKRNLRQEKRYENAMPEDEEEIDKAVSGRALRLLRVNVQYNSSAIKYDSYTSILYMMARSAPDYSIIYKIFHEIKSRDDGFEAKNLLDFGSGIGTVSWAAAEFWPTSLKEQVCIDASTDISELAEKLVKYAEPKIHGIFHRQFLPVTPLPRFDIVVSAFTLFELPDRKSRLQAILALWRKTENYLVLVEQGTHAGFKIINEARDLILHLIESSSKREDDPQGYIFSPCPHEFKCPKISVDNGIPCNFQASYIPLSLKDARITRKERYSYVVFKKGGKCLDENEEKWSRVIQPTLVRSRHAICRMCVPNGELMEVVFSKGKHERPLYYCARSSEWGDRLPIEILPETQE</sequence>
<dbReference type="GO" id="GO:0046872">
    <property type="term" value="F:metal ion binding"/>
    <property type="evidence" value="ECO:0007669"/>
    <property type="project" value="UniProtKB-KW"/>
</dbReference>
<dbReference type="GO" id="GO:0003735">
    <property type="term" value="F:structural constituent of ribosome"/>
    <property type="evidence" value="ECO:0007669"/>
    <property type="project" value="TreeGrafter"/>
</dbReference>
<accession>A0A0C9QQX9</accession>
<dbReference type="GO" id="GO:0051536">
    <property type="term" value="F:iron-sulfur cluster binding"/>
    <property type="evidence" value="ECO:0007669"/>
    <property type="project" value="UniProtKB-KW"/>
</dbReference>
<dbReference type="InterPro" id="IPR029063">
    <property type="entry name" value="SAM-dependent_MTases_sf"/>
</dbReference>
<dbReference type="GO" id="GO:0006412">
    <property type="term" value="P:translation"/>
    <property type="evidence" value="ECO:0007669"/>
    <property type="project" value="InterPro"/>
</dbReference>
<keyword evidence="6" id="KW-0496">Mitochondrion</keyword>
<dbReference type="Proteomes" id="UP000694866">
    <property type="component" value="Unplaced"/>
</dbReference>
<dbReference type="CDD" id="cd02440">
    <property type="entry name" value="AdoMet_MTases"/>
    <property type="match status" value="1"/>
</dbReference>